<protein>
    <submittedName>
        <fullName evidence="1">Uncharacterized protein</fullName>
    </submittedName>
</protein>
<proteinExistence type="predicted"/>
<evidence type="ECO:0000313" key="2">
    <source>
        <dbReference type="Proteomes" id="UP000198757"/>
    </source>
</evidence>
<sequence>MEGKKGVPRPGDCRIWVKNAAGDPVKHRTYFQCTPFPDRLQHSKNDQRRVVRPGFGAIGPFTSPAP</sequence>
<dbReference type="AlphaFoldDB" id="A0A1G6PVH2"/>
<accession>A0A1G6PVH2</accession>
<keyword evidence="2" id="KW-1185">Reference proteome</keyword>
<evidence type="ECO:0000313" key="1">
    <source>
        <dbReference type="EMBL" id="SDC83397.1"/>
    </source>
</evidence>
<name>A0A1G6PVH2_NIADE</name>
<dbReference type="EMBL" id="FMZO01000004">
    <property type="protein sequence ID" value="SDC83397.1"/>
    <property type="molecule type" value="Genomic_DNA"/>
</dbReference>
<reference evidence="2" key="1">
    <citation type="submission" date="2016-10" db="EMBL/GenBank/DDBJ databases">
        <authorList>
            <person name="Varghese N."/>
            <person name="Submissions S."/>
        </authorList>
    </citation>
    <scope>NUCLEOTIDE SEQUENCE [LARGE SCALE GENOMIC DNA]</scope>
    <source>
        <strain evidence="2">DSM 25811 / CCM 8410 / LMG 26954 / E90</strain>
    </source>
</reference>
<dbReference type="Proteomes" id="UP000198757">
    <property type="component" value="Unassembled WGS sequence"/>
</dbReference>
<dbReference type="STRING" id="1285928.SAMN04487894_104158"/>
<gene>
    <name evidence="1" type="ORF">SAMN04487894_104158</name>
</gene>
<organism evidence="1 2">
    <name type="scientific">Niabella drilacis (strain DSM 25811 / CCM 8410 / CCUG 62505 / LMG 26954 / E90)</name>
    <dbReference type="NCBI Taxonomy" id="1285928"/>
    <lineage>
        <taxon>Bacteria</taxon>
        <taxon>Pseudomonadati</taxon>
        <taxon>Bacteroidota</taxon>
        <taxon>Chitinophagia</taxon>
        <taxon>Chitinophagales</taxon>
        <taxon>Chitinophagaceae</taxon>
        <taxon>Niabella</taxon>
    </lineage>
</organism>